<feature type="region of interest" description="Disordered" evidence="1">
    <location>
        <begin position="20"/>
        <end position="49"/>
    </location>
</feature>
<feature type="compositionally biased region" description="Polar residues" evidence="1">
    <location>
        <begin position="207"/>
        <end position="221"/>
    </location>
</feature>
<dbReference type="PANTHER" id="PTHR14195">
    <property type="entry name" value="G PATCH DOMAIN CONTAINING PROTEIN 2"/>
    <property type="match status" value="1"/>
</dbReference>
<proteinExistence type="predicted"/>
<feature type="compositionally biased region" description="Polar residues" evidence="1">
    <location>
        <begin position="254"/>
        <end position="266"/>
    </location>
</feature>
<evidence type="ECO:0000313" key="4">
    <source>
        <dbReference type="Proteomes" id="UP000230750"/>
    </source>
</evidence>
<accession>A0A2G8LKY5</accession>
<dbReference type="Pfam" id="PF01585">
    <property type="entry name" value="G-patch"/>
    <property type="match status" value="1"/>
</dbReference>
<dbReference type="EMBL" id="MRZV01000044">
    <property type="protein sequence ID" value="PIK60903.1"/>
    <property type="molecule type" value="Genomic_DNA"/>
</dbReference>
<comment type="caution">
    <text evidence="3">The sequence shown here is derived from an EMBL/GenBank/DDBJ whole genome shotgun (WGS) entry which is preliminary data.</text>
</comment>
<feature type="compositionally biased region" description="Basic residues" evidence="1">
    <location>
        <begin position="128"/>
        <end position="139"/>
    </location>
</feature>
<sequence>MEDLSKALIEALEDKISLSDQDNNLQSSSLNGSKLARRPLRKRRGRKRRLDPNPIWEFSVVLSDQSDTSLDEALKDYMQNVTETKDRQSDSANEDRMLKKLSSLNVTSSSNLYGESDSVAESSQHPQKPLRKKKSRPKRMAVDGGTQSCVMVTRSCSLPDFKPQIKSKKQRLKKSLKKNDKQNENMEVLNYEAIEDRFGNKKKVPQRSKTPSKGQKLTAQNMEIDCETVNYRTSSPEVAGVCSSRVTEGPLAESRTQSSSSDGTISRTDDRAESAMSGDDDDTSETLLGRDASCSSESSEDDGLFTNDEGREADDEQSDFFHEPGGSVAGVPHIIPWWEKSPKDKEDEEKFYKILNGALPLLNKGTQKNFNSRLKNLQNRDDCSNFRSLRSRFKPKRLRKTSAPGQLNDRVVRFLKKPNTNEIDLQTLRKTKHQSHLDHVASIYSLDLQTNTKAFLKNPALCGAAANNDFYMASSSTESSLLSLVDTKRRRKSPRKLTNEGKVGGSAAPIPESNVGNQMLQNMGWKPGTGLELRVGV</sequence>
<dbReference type="AlphaFoldDB" id="A0A2G8LKY5"/>
<organism evidence="3 4">
    <name type="scientific">Stichopus japonicus</name>
    <name type="common">Sea cucumber</name>
    <dbReference type="NCBI Taxonomy" id="307972"/>
    <lineage>
        <taxon>Eukaryota</taxon>
        <taxon>Metazoa</taxon>
        <taxon>Echinodermata</taxon>
        <taxon>Eleutherozoa</taxon>
        <taxon>Echinozoa</taxon>
        <taxon>Holothuroidea</taxon>
        <taxon>Aspidochirotacea</taxon>
        <taxon>Aspidochirotida</taxon>
        <taxon>Stichopodidae</taxon>
        <taxon>Apostichopus</taxon>
    </lineage>
</organism>
<dbReference type="STRING" id="307972.A0A2G8LKY5"/>
<keyword evidence="4" id="KW-1185">Reference proteome</keyword>
<dbReference type="InterPro" id="IPR051189">
    <property type="entry name" value="Splicing_assoc_domain"/>
</dbReference>
<feature type="region of interest" description="Disordered" evidence="1">
    <location>
        <begin position="109"/>
        <end position="146"/>
    </location>
</feature>
<evidence type="ECO:0000259" key="2">
    <source>
        <dbReference type="PROSITE" id="PS50174"/>
    </source>
</evidence>
<dbReference type="InterPro" id="IPR000467">
    <property type="entry name" value="G_patch_dom"/>
</dbReference>
<feature type="region of interest" description="Disordered" evidence="1">
    <location>
        <begin position="161"/>
        <end position="184"/>
    </location>
</feature>
<dbReference type="OrthoDB" id="6095487at2759"/>
<evidence type="ECO:0000313" key="3">
    <source>
        <dbReference type="EMBL" id="PIK60903.1"/>
    </source>
</evidence>
<feature type="compositionally biased region" description="Basic residues" evidence="1">
    <location>
        <begin position="165"/>
        <end position="176"/>
    </location>
</feature>
<feature type="region of interest" description="Disordered" evidence="1">
    <location>
        <begin position="200"/>
        <end position="221"/>
    </location>
</feature>
<name>A0A2G8LKY5_STIJA</name>
<reference evidence="3 4" key="1">
    <citation type="journal article" date="2017" name="PLoS Biol.">
        <title>The sea cucumber genome provides insights into morphological evolution and visceral regeneration.</title>
        <authorList>
            <person name="Zhang X."/>
            <person name="Sun L."/>
            <person name="Yuan J."/>
            <person name="Sun Y."/>
            <person name="Gao Y."/>
            <person name="Zhang L."/>
            <person name="Li S."/>
            <person name="Dai H."/>
            <person name="Hamel J.F."/>
            <person name="Liu C."/>
            <person name="Yu Y."/>
            <person name="Liu S."/>
            <person name="Lin W."/>
            <person name="Guo K."/>
            <person name="Jin S."/>
            <person name="Xu P."/>
            <person name="Storey K.B."/>
            <person name="Huan P."/>
            <person name="Zhang T."/>
            <person name="Zhou Y."/>
            <person name="Zhang J."/>
            <person name="Lin C."/>
            <person name="Li X."/>
            <person name="Xing L."/>
            <person name="Huo D."/>
            <person name="Sun M."/>
            <person name="Wang L."/>
            <person name="Mercier A."/>
            <person name="Li F."/>
            <person name="Yang H."/>
            <person name="Xiang J."/>
        </authorList>
    </citation>
    <scope>NUCLEOTIDE SEQUENCE [LARGE SCALE GENOMIC DNA]</scope>
    <source>
        <strain evidence="3">Shaxun</strain>
        <tissue evidence="3">Muscle</tissue>
    </source>
</reference>
<feature type="region of interest" description="Disordered" evidence="1">
    <location>
        <begin position="246"/>
        <end position="327"/>
    </location>
</feature>
<feature type="domain" description="G-patch" evidence="2">
    <location>
        <begin position="512"/>
        <end position="531"/>
    </location>
</feature>
<protein>
    <submittedName>
        <fullName evidence="3">Putative G patch domain-containing protein 2</fullName>
    </submittedName>
</protein>
<feature type="region of interest" description="Disordered" evidence="1">
    <location>
        <begin position="486"/>
        <end position="515"/>
    </location>
</feature>
<feature type="compositionally biased region" description="Polar residues" evidence="1">
    <location>
        <begin position="20"/>
        <end position="32"/>
    </location>
</feature>
<dbReference type="PROSITE" id="PS50174">
    <property type="entry name" value="G_PATCH"/>
    <property type="match status" value="1"/>
</dbReference>
<dbReference type="Proteomes" id="UP000230750">
    <property type="component" value="Unassembled WGS sequence"/>
</dbReference>
<gene>
    <name evidence="3" type="ORF">BSL78_02077</name>
</gene>
<dbReference type="GO" id="GO:0003676">
    <property type="term" value="F:nucleic acid binding"/>
    <property type="evidence" value="ECO:0007669"/>
    <property type="project" value="InterPro"/>
</dbReference>
<feature type="compositionally biased region" description="Basic residues" evidence="1">
    <location>
        <begin position="35"/>
        <end position="49"/>
    </location>
</feature>
<evidence type="ECO:0000256" key="1">
    <source>
        <dbReference type="SAM" id="MobiDB-lite"/>
    </source>
</evidence>